<keyword evidence="5 11" id="KW-1133">Transmembrane helix</keyword>
<reference evidence="13" key="3">
    <citation type="submission" date="2025-09" db="UniProtKB">
        <authorList>
            <consortium name="Ensembl"/>
        </authorList>
    </citation>
    <scope>IDENTIFICATION</scope>
</reference>
<feature type="transmembrane region" description="Helical" evidence="11">
    <location>
        <begin position="203"/>
        <end position="227"/>
    </location>
</feature>
<feature type="transmembrane region" description="Helical" evidence="11">
    <location>
        <begin position="71"/>
        <end position="97"/>
    </location>
</feature>
<keyword evidence="7 11" id="KW-0472">Membrane</keyword>
<evidence type="ECO:0000313" key="13">
    <source>
        <dbReference type="Ensembl" id="ENSTGEP00000028683.1"/>
    </source>
</evidence>
<feature type="transmembrane region" description="Helical" evidence="11">
    <location>
        <begin position="283"/>
        <end position="302"/>
    </location>
</feature>
<comment type="subcellular location">
    <subcellularLocation>
        <location evidence="11">Cell membrane</location>
        <topology evidence="11">Multi-pass membrane protein</topology>
    </subcellularLocation>
    <subcellularLocation>
        <location evidence="1">Membrane</location>
        <topology evidence="1">Multi-pass membrane protein</topology>
    </subcellularLocation>
</comment>
<reference evidence="13" key="2">
    <citation type="submission" date="2025-08" db="UniProtKB">
        <authorList>
            <consortium name="Ensembl"/>
        </authorList>
    </citation>
    <scope>IDENTIFICATION</scope>
</reference>
<evidence type="ECO:0000256" key="2">
    <source>
        <dbReference type="ARBA" id="ARBA00022606"/>
    </source>
</evidence>
<dbReference type="GO" id="GO:0004930">
    <property type="term" value="F:G protein-coupled receptor activity"/>
    <property type="evidence" value="ECO:0007669"/>
    <property type="project" value="UniProtKB-KW"/>
</dbReference>
<feature type="transmembrane region" description="Helical" evidence="11">
    <location>
        <begin position="109"/>
        <end position="131"/>
    </location>
</feature>
<organism evidence="13 14">
    <name type="scientific">Theropithecus gelada</name>
    <name type="common">Gelada baboon</name>
    <dbReference type="NCBI Taxonomy" id="9565"/>
    <lineage>
        <taxon>Eukaryota</taxon>
        <taxon>Metazoa</taxon>
        <taxon>Chordata</taxon>
        <taxon>Craniata</taxon>
        <taxon>Vertebrata</taxon>
        <taxon>Euteleostomi</taxon>
        <taxon>Mammalia</taxon>
        <taxon>Eutheria</taxon>
        <taxon>Euarchontoglires</taxon>
        <taxon>Primates</taxon>
        <taxon>Haplorrhini</taxon>
        <taxon>Catarrhini</taxon>
        <taxon>Cercopithecidae</taxon>
        <taxon>Cercopithecinae</taxon>
        <taxon>Theropithecus</taxon>
    </lineage>
</organism>
<feature type="transmembrane region" description="Helical" evidence="11">
    <location>
        <begin position="239"/>
        <end position="263"/>
    </location>
</feature>
<comment type="similarity">
    <text evidence="10">Belongs to the G-protein coupled receptor 1 family.</text>
</comment>
<dbReference type="InterPro" id="IPR017452">
    <property type="entry name" value="GPCR_Rhodpsn_7TM"/>
</dbReference>
<evidence type="ECO:0000256" key="3">
    <source>
        <dbReference type="ARBA" id="ARBA00022692"/>
    </source>
</evidence>
<feature type="domain" description="G-protein coupled receptors family 1 profile" evidence="12">
    <location>
        <begin position="51"/>
        <end position="300"/>
    </location>
</feature>
<evidence type="ECO:0000313" key="14">
    <source>
        <dbReference type="Proteomes" id="UP000694411"/>
    </source>
</evidence>
<evidence type="ECO:0000256" key="5">
    <source>
        <dbReference type="ARBA" id="ARBA00022989"/>
    </source>
</evidence>
<dbReference type="InterPro" id="IPR000276">
    <property type="entry name" value="GPCR_Rhodpsn"/>
</dbReference>
<name>A0A8D2G1R3_THEGE</name>
<dbReference type="CDD" id="cd15222">
    <property type="entry name" value="7tmA_OR51-like"/>
    <property type="match status" value="1"/>
</dbReference>
<evidence type="ECO:0000256" key="8">
    <source>
        <dbReference type="ARBA" id="ARBA00023170"/>
    </source>
</evidence>
<reference evidence="13" key="1">
    <citation type="submission" date="2018-05" db="EMBL/GenBank/DDBJ databases">
        <title>Whole genome of Theropithecus gelada.</title>
        <authorList>
            <person name="Chiou K.L."/>
            <person name="Snyder-Mackler N."/>
        </authorList>
    </citation>
    <scope>NUCLEOTIDE SEQUENCE [LARGE SCALE GENOMIC DNA]</scope>
</reference>
<dbReference type="FunFam" id="1.20.1070.10:FF:000002">
    <property type="entry name" value="Olfactory receptor"/>
    <property type="match status" value="1"/>
</dbReference>
<dbReference type="PROSITE" id="PS00237">
    <property type="entry name" value="G_PROTEIN_RECEP_F1_1"/>
    <property type="match status" value="1"/>
</dbReference>
<keyword evidence="11" id="KW-1003">Cell membrane</keyword>
<keyword evidence="6 10" id="KW-0297">G-protein coupled receptor</keyword>
<sequence length="324" mass="36448">MVLTDQLTMPCISNTTSEFPIFLLTGFPGLEAFHIWISILFFLLSTVVLLGNSMILLVVILEPNLHESMHYFLFMLSITDLGLTLSTMPMTLSVLWFNAPQEISLNTCIAQMFFLHGFTFIESGVLLAMAFDRFVIICDPLRYTTIFTNARIAKIGISIILLVPPLPFTLKRLRYCNRHLLSHSYCLHQDVMKLACSDNRANFYYGLFVVLCMMSDSVFIAISYVFILKTVLGIASRGGAINTCALNTCVSHICAVLIFYVPLIGVSVIHRFGKHLSPLTHALMANAYLVVPPVLNHIVYTVKTKEIQRKIFQMFVETKITAEG</sequence>
<keyword evidence="2 11" id="KW-0716">Sensory transduction</keyword>
<evidence type="ECO:0000256" key="4">
    <source>
        <dbReference type="ARBA" id="ARBA00022725"/>
    </source>
</evidence>
<dbReference type="InterPro" id="IPR050402">
    <property type="entry name" value="OR51/52/56-like"/>
</dbReference>
<dbReference type="Pfam" id="PF13853">
    <property type="entry name" value="7tm_4"/>
    <property type="match status" value="1"/>
</dbReference>
<keyword evidence="9 10" id="KW-0807">Transducer</keyword>
<evidence type="ECO:0000256" key="1">
    <source>
        <dbReference type="ARBA" id="ARBA00004141"/>
    </source>
</evidence>
<dbReference type="PROSITE" id="PS50262">
    <property type="entry name" value="G_PROTEIN_RECEP_F1_2"/>
    <property type="match status" value="1"/>
</dbReference>
<evidence type="ECO:0000256" key="6">
    <source>
        <dbReference type="ARBA" id="ARBA00023040"/>
    </source>
</evidence>
<dbReference type="GO" id="GO:0004984">
    <property type="term" value="F:olfactory receptor activity"/>
    <property type="evidence" value="ECO:0007669"/>
    <property type="project" value="InterPro"/>
</dbReference>
<dbReference type="PANTHER" id="PTHR26450:SF104">
    <property type="entry name" value="OLFACTORY RECEPTOR"/>
    <property type="match status" value="1"/>
</dbReference>
<evidence type="ECO:0000256" key="9">
    <source>
        <dbReference type="ARBA" id="ARBA00023224"/>
    </source>
</evidence>
<keyword evidence="8 10" id="KW-0675">Receptor</keyword>
<proteinExistence type="inferred from homology"/>
<dbReference type="PANTHER" id="PTHR26450">
    <property type="entry name" value="OLFACTORY RECEPTOR 56B1-RELATED"/>
    <property type="match status" value="1"/>
</dbReference>
<dbReference type="GO" id="GO:0005886">
    <property type="term" value="C:plasma membrane"/>
    <property type="evidence" value="ECO:0007669"/>
    <property type="project" value="UniProtKB-SubCell"/>
</dbReference>
<protein>
    <recommendedName>
        <fullName evidence="11">Olfactory receptor</fullName>
    </recommendedName>
</protein>
<feature type="transmembrane region" description="Helical" evidence="11">
    <location>
        <begin position="152"/>
        <end position="170"/>
    </location>
</feature>
<evidence type="ECO:0000256" key="7">
    <source>
        <dbReference type="ARBA" id="ARBA00023136"/>
    </source>
</evidence>
<dbReference type="PRINTS" id="PR00245">
    <property type="entry name" value="OLFACTORYR"/>
</dbReference>
<keyword evidence="14" id="KW-1185">Reference proteome</keyword>
<evidence type="ECO:0000256" key="11">
    <source>
        <dbReference type="RuleBase" id="RU363047"/>
    </source>
</evidence>
<dbReference type="AlphaFoldDB" id="A0A8D2G1R3"/>
<feature type="transmembrane region" description="Helical" evidence="11">
    <location>
        <begin position="33"/>
        <end position="59"/>
    </location>
</feature>
<keyword evidence="4 11" id="KW-0552">Olfaction</keyword>
<accession>A0A8D2G1R3</accession>
<dbReference type="InterPro" id="IPR000725">
    <property type="entry name" value="Olfact_rcpt"/>
</dbReference>
<dbReference type="SUPFAM" id="SSF81321">
    <property type="entry name" value="Family A G protein-coupled receptor-like"/>
    <property type="match status" value="1"/>
</dbReference>
<dbReference type="Gene3D" id="1.20.1070.10">
    <property type="entry name" value="Rhodopsin 7-helix transmembrane proteins"/>
    <property type="match status" value="1"/>
</dbReference>
<dbReference type="PRINTS" id="PR00237">
    <property type="entry name" value="GPCRRHODOPSN"/>
</dbReference>
<evidence type="ECO:0000259" key="12">
    <source>
        <dbReference type="PROSITE" id="PS50262"/>
    </source>
</evidence>
<keyword evidence="3 10" id="KW-0812">Transmembrane</keyword>
<dbReference type="Proteomes" id="UP000694411">
    <property type="component" value="Chromosome 14"/>
</dbReference>
<dbReference type="GO" id="GO:0071396">
    <property type="term" value="P:cellular response to lipid"/>
    <property type="evidence" value="ECO:0007669"/>
    <property type="project" value="UniProtKB-ARBA"/>
</dbReference>
<evidence type="ECO:0000256" key="10">
    <source>
        <dbReference type="RuleBase" id="RU000688"/>
    </source>
</evidence>
<dbReference type="Ensembl" id="ENSTGET00000034182.1">
    <property type="protein sequence ID" value="ENSTGEP00000028683.1"/>
    <property type="gene ID" value="ENSTGEG00000023094.1"/>
</dbReference>